<keyword evidence="1" id="KW-0812">Transmembrane</keyword>
<keyword evidence="1" id="KW-0472">Membrane</keyword>
<evidence type="ECO:0000313" key="3">
    <source>
        <dbReference type="EMBL" id="MBW8684230.1"/>
    </source>
</evidence>
<accession>A0ABS7GAR4</accession>
<protein>
    <recommendedName>
        <fullName evidence="5">DUF4129 domain-containing protein</fullName>
    </recommendedName>
</protein>
<keyword evidence="1" id="KW-1133">Transmembrane helix</keyword>
<feature type="chain" id="PRO_5047488316" description="DUF4129 domain-containing protein" evidence="2">
    <location>
        <begin position="22"/>
        <end position="287"/>
    </location>
</feature>
<comment type="caution">
    <text evidence="3">The sequence shown here is derived from an EMBL/GenBank/DDBJ whole genome shotgun (WGS) entry which is preliminary data.</text>
</comment>
<evidence type="ECO:0000256" key="2">
    <source>
        <dbReference type="SAM" id="SignalP"/>
    </source>
</evidence>
<evidence type="ECO:0008006" key="5">
    <source>
        <dbReference type="Google" id="ProtNLM"/>
    </source>
</evidence>
<sequence>MRKKRVYYILMLFILPLCTFAQEVVSSEQQDSIAVADITEAAAAKEAVEVAADSAAAAAVLARTRQNYALWDQASPALADTIQSYADYPLVIRGVPDTLLNMLRKDKDLQYVLRTKEPPKENTALTKFLLALSQLLGYFPWLVIIFISACFAWLLYVYLKQNGYLFKRKLQHTVKVTGLEEEVQTVDVYHQQIEQAIKDGRFRVAVRLLYLQTLKVLVDKEIISYSREKTNAAYLRSMLSTPFYKQFAALTLDYEYIWYGEVPVDNTQFNNIHTQFRQFMNELGYTR</sequence>
<evidence type="ECO:0000313" key="4">
    <source>
        <dbReference type="Proteomes" id="UP000812961"/>
    </source>
</evidence>
<dbReference type="EMBL" id="JAICCF010000001">
    <property type="protein sequence ID" value="MBW8684230.1"/>
    <property type="molecule type" value="Genomic_DNA"/>
</dbReference>
<gene>
    <name evidence="3" type="ORF">K1Y79_07790</name>
</gene>
<keyword evidence="4" id="KW-1185">Reference proteome</keyword>
<proteinExistence type="predicted"/>
<organism evidence="3 4">
    <name type="scientific">Chitinophaga rhizophila</name>
    <dbReference type="NCBI Taxonomy" id="2866212"/>
    <lineage>
        <taxon>Bacteria</taxon>
        <taxon>Pseudomonadati</taxon>
        <taxon>Bacteroidota</taxon>
        <taxon>Chitinophagia</taxon>
        <taxon>Chitinophagales</taxon>
        <taxon>Chitinophagaceae</taxon>
        <taxon>Chitinophaga</taxon>
    </lineage>
</organism>
<reference evidence="3 4" key="1">
    <citation type="submission" date="2021-08" db="EMBL/GenBank/DDBJ databases">
        <title>The genome sequence of Chitinophaga sp. B61.</title>
        <authorList>
            <person name="Zhang X."/>
        </authorList>
    </citation>
    <scope>NUCLEOTIDE SEQUENCE [LARGE SCALE GENOMIC DNA]</scope>
    <source>
        <strain evidence="3 4">B61</strain>
    </source>
</reference>
<name>A0ABS7GAR4_9BACT</name>
<dbReference type="Proteomes" id="UP000812961">
    <property type="component" value="Unassembled WGS sequence"/>
</dbReference>
<feature type="transmembrane region" description="Helical" evidence="1">
    <location>
        <begin position="138"/>
        <end position="159"/>
    </location>
</feature>
<feature type="signal peptide" evidence="2">
    <location>
        <begin position="1"/>
        <end position="21"/>
    </location>
</feature>
<evidence type="ECO:0000256" key="1">
    <source>
        <dbReference type="SAM" id="Phobius"/>
    </source>
</evidence>
<keyword evidence="2" id="KW-0732">Signal</keyword>
<dbReference type="RefSeq" id="WP_220249422.1">
    <property type="nucleotide sequence ID" value="NZ_JAICCF010000001.1"/>
</dbReference>